<dbReference type="Gene3D" id="3.10.50.10">
    <property type="match status" value="1"/>
</dbReference>
<dbReference type="SUPFAM" id="SSF54556">
    <property type="entry name" value="Chitinase insertion domain"/>
    <property type="match status" value="1"/>
</dbReference>
<keyword evidence="10" id="KW-1185">Reference proteome</keyword>
<dbReference type="PANTHER" id="PTHR11177:SF317">
    <property type="entry name" value="CHITINASE 12-RELATED"/>
    <property type="match status" value="1"/>
</dbReference>
<evidence type="ECO:0000256" key="2">
    <source>
        <dbReference type="ARBA" id="ARBA00012729"/>
    </source>
</evidence>
<keyword evidence="7" id="KW-0732">Signal</keyword>
<name>U4KN24_9MOLU</name>
<dbReference type="Gene3D" id="3.20.20.80">
    <property type="entry name" value="Glycosidases"/>
    <property type="match status" value="2"/>
</dbReference>
<dbReference type="Proteomes" id="UP000032737">
    <property type="component" value="Chromosome"/>
</dbReference>
<dbReference type="PANTHER" id="PTHR11177">
    <property type="entry name" value="CHITINASE"/>
    <property type="match status" value="1"/>
</dbReference>
<dbReference type="SMART" id="SM00636">
    <property type="entry name" value="Glyco_18"/>
    <property type="match status" value="1"/>
</dbReference>
<dbReference type="GO" id="GO:0008843">
    <property type="term" value="F:endochitinase activity"/>
    <property type="evidence" value="ECO:0007669"/>
    <property type="project" value="UniProtKB-EC"/>
</dbReference>
<dbReference type="HOGENOM" id="CLU_422519_0_0_14"/>
<feature type="domain" description="GH18" evidence="8">
    <location>
        <begin position="395"/>
        <end position="728"/>
    </location>
</feature>
<comment type="catalytic activity">
    <reaction evidence="1">
        <text>Random endo-hydrolysis of N-acetyl-beta-D-glucosaminide (1-&gt;4)-beta-linkages in chitin and chitodextrins.</text>
        <dbReference type="EC" id="3.2.1.14"/>
    </reaction>
</comment>
<evidence type="ECO:0000256" key="6">
    <source>
        <dbReference type="RuleBase" id="RU000489"/>
    </source>
</evidence>
<keyword evidence="4" id="KW-0119">Carbohydrate metabolism</keyword>
<accession>U4KN24</accession>
<dbReference type="STRING" id="61635.BN85306710"/>
<dbReference type="InterPro" id="IPR001579">
    <property type="entry name" value="Glyco_hydro_18_chit_AS"/>
</dbReference>
<sequence length="728" mass="82990">MKKYASILVFLIVLLLSSCKTPINDEYLVINYNIETKKIINVNHDYEVIITDQNVLIYFEVRPKSGEIKTFERLIVNKKEVKNYEFLDNKITFYQISEHPTKPDEQVNVDITLKTNGGYWTSEQLTDLEASSAHTITSKNDYTGSTFSLHDSTTTGLRWYYKLFLNYNETVDLYEVVYKDLATAQVSMLNLPEYDFIIGVAANYFDAETREQIIHYTNQSDPLFASFNLDPASYTEGDLVISFYEDSVISGNLTKTYLESATLPIPYKKGFTFVGWSDGVNVFSDYSVHQAKDKVVEVTYEAIWQEKTVEELETFLDELIPLVIDENLYFETSYSAFDLQFDSSTESVISNEGIYTRPYKDQNVRLSVHVYEANQLIKTINYDVIAKGYKSLDSSFASSYIYRNYSQVDDLFFETLDVINTAFITANSQGNLSGSSYLSNVKQYIMPRAKENGNWVIMSVAPESSWSSIASSQQSIDTLANQIVEFINVHGFDGVDIDWETPTDSEKTRFTALMKTVYQKVKSNNPNHLVTTAITGGMWQPPRYDLINSQIYLDYINLMTYGMTSSNGQYQNALYKSTTFHNTSLKLGASLNTASIDESVKMLKNSYGVPYSKIVVGVAFYGIKQTRIYNEQTNTFDAFKNAGSVYYNHIENIYMTDSSYELVYDTGAGVPYIYKKDGTEFISFDNPQSILEKGNYILKNKLGGMMFWEYGTDPTNRLLEAVKQGMGK</sequence>
<keyword evidence="4" id="KW-0146">Chitin degradation</keyword>
<dbReference type="EC" id="3.2.1.14" evidence="2"/>
<dbReference type="GO" id="GO:0005975">
    <property type="term" value="P:carbohydrate metabolic process"/>
    <property type="evidence" value="ECO:0007669"/>
    <property type="project" value="InterPro"/>
</dbReference>
<dbReference type="SUPFAM" id="SSF51445">
    <property type="entry name" value="(Trans)glycosidases"/>
    <property type="match status" value="1"/>
</dbReference>
<dbReference type="InterPro" id="IPR001223">
    <property type="entry name" value="Glyco_hydro18_cat"/>
</dbReference>
<dbReference type="EMBL" id="FO681348">
    <property type="protein sequence ID" value="CCV65692.1"/>
    <property type="molecule type" value="Genomic_DNA"/>
</dbReference>
<dbReference type="GO" id="GO:0006032">
    <property type="term" value="P:chitin catabolic process"/>
    <property type="evidence" value="ECO:0007669"/>
    <property type="project" value="UniProtKB-KW"/>
</dbReference>
<evidence type="ECO:0000313" key="10">
    <source>
        <dbReference type="Proteomes" id="UP000032737"/>
    </source>
</evidence>
<dbReference type="InterPro" id="IPR017853">
    <property type="entry name" value="GH"/>
</dbReference>
<evidence type="ECO:0000256" key="7">
    <source>
        <dbReference type="SAM" id="SignalP"/>
    </source>
</evidence>
<evidence type="ECO:0000313" key="9">
    <source>
        <dbReference type="EMBL" id="CCV65692.1"/>
    </source>
</evidence>
<feature type="chain" id="PRO_5004651464" description="chitinase" evidence="7">
    <location>
        <begin position="21"/>
        <end position="728"/>
    </location>
</feature>
<dbReference type="PROSITE" id="PS01095">
    <property type="entry name" value="GH18_1"/>
    <property type="match status" value="1"/>
</dbReference>
<evidence type="ECO:0000256" key="4">
    <source>
        <dbReference type="ARBA" id="ARBA00023024"/>
    </source>
</evidence>
<dbReference type="RefSeq" id="WP_030004552.1">
    <property type="nucleotide sequence ID" value="NC_022549.1"/>
</dbReference>
<keyword evidence="5 6" id="KW-0326">Glycosidase</keyword>
<gene>
    <name evidence="9" type="ORF">BN85306710</name>
</gene>
<reference evidence="9 10" key="1">
    <citation type="journal article" date="2013" name="J. Mol. Microbiol. Biotechnol.">
        <title>Analysis of the Complete Genomes of Acholeplasma brassicae , A. palmae and A. laidlawii and Their Comparison to the Obligate Parasites from ' Candidatus Phytoplasma'.</title>
        <authorList>
            <person name="Kube M."/>
            <person name="Siewert C."/>
            <person name="Migdoll A.M."/>
            <person name="Duduk B."/>
            <person name="Holz S."/>
            <person name="Rabus R."/>
            <person name="Seemuller E."/>
            <person name="Mitrovic J."/>
            <person name="Muller I."/>
            <person name="Buttner C."/>
            <person name="Reinhardt R."/>
        </authorList>
    </citation>
    <scope>NUCLEOTIDE SEQUENCE [LARGE SCALE GENOMIC DNA]</scope>
    <source>
        <strain evidence="10">0502</strain>
    </source>
</reference>
<dbReference type="OrthoDB" id="315328at2"/>
<evidence type="ECO:0000256" key="3">
    <source>
        <dbReference type="ARBA" id="ARBA00022801"/>
    </source>
</evidence>
<evidence type="ECO:0000259" key="8">
    <source>
        <dbReference type="PROSITE" id="PS51910"/>
    </source>
</evidence>
<dbReference type="GO" id="GO:0008061">
    <property type="term" value="F:chitin binding"/>
    <property type="evidence" value="ECO:0007669"/>
    <property type="project" value="InterPro"/>
</dbReference>
<dbReference type="Pfam" id="PF00704">
    <property type="entry name" value="Glyco_hydro_18"/>
    <property type="match status" value="1"/>
</dbReference>
<dbReference type="KEGG" id="abra:BN85306710"/>
<feature type="signal peptide" evidence="7">
    <location>
        <begin position="1"/>
        <end position="20"/>
    </location>
</feature>
<evidence type="ECO:0000256" key="1">
    <source>
        <dbReference type="ARBA" id="ARBA00000822"/>
    </source>
</evidence>
<organism evidence="9 10">
    <name type="scientific">Acholeplasma brassicae</name>
    <dbReference type="NCBI Taxonomy" id="61635"/>
    <lineage>
        <taxon>Bacteria</taxon>
        <taxon>Bacillati</taxon>
        <taxon>Mycoplasmatota</taxon>
        <taxon>Mollicutes</taxon>
        <taxon>Acholeplasmatales</taxon>
        <taxon>Acholeplasmataceae</taxon>
        <taxon>Acholeplasma</taxon>
    </lineage>
</organism>
<dbReference type="PROSITE" id="PS51910">
    <property type="entry name" value="GH18_2"/>
    <property type="match status" value="1"/>
</dbReference>
<dbReference type="InterPro" id="IPR011583">
    <property type="entry name" value="Chitinase_II/V-like_cat"/>
</dbReference>
<keyword evidence="4" id="KW-0624">Polysaccharide degradation</keyword>
<dbReference type="InterPro" id="IPR029070">
    <property type="entry name" value="Chitinase_insertion_sf"/>
</dbReference>
<keyword evidence="3 6" id="KW-0378">Hydrolase</keyword>
<evidence type="ECO:0000256" key="5">
    <source>
        <dbReference type="ARBA" id="ARBA00023295"/>
    </source>
</evidence>
<dbReference type="InterPro" id="IPR050314">
    <property type="entry name" value="Glycosyl_Hydrlase_18"/>
</dbReference>
<proteinExistence type="predicted"/>
<protein>
    <recommendedName>
        <fullName evidence="2">chitinase</fullName>
        <ecNumber evidence="2">3.2.1.14</ecNumber>
    </recommendedName>
</protein>
<dbReference type="PROSITE" id="PS51257">
    <property type="entry name" value="PROKAR_LIPOPROTEIN"/>
    <property type="match status" value="1"/>
</dbReference>
<dbReference type="AlphaFoldDB" id="U4KN24"/>